<dbReference type="EMBL" id="JALJOR010000013">
    <property type="protein sequence ID" value="KAK9806754.1"/>
    <property type="molecule type" value="Genomic_DNA"/>
</dbReference>
<proteinExistence type="predicted"/>
<keyword evidence="3" id="KW-1185">Reference proteome</keyword>
<name>A0AAW1PAL5_9CHLO</name>
<evidence type="ECO:0000256" key="1">
    <source>
        <dbReference type="SAM" id="MobiDB-lite"/>
    </source>
</evidence>
<reference evidence="2 3" key="1">
    <citation type="journal article" date="2024" name="Nat. Commun.">
        <title>Phylogenomics reveals the evolutionary origins of lichenization in chlorophyte algae.</title>
        <authorList>
            <person name="Puginier C."/>
            <person name="Libourel C."/>
            <person name="Otte J."/>
            <person name="Skaloud P."/>
            <person name="Haon M."/>
            <person name="Grisel S."/>
            <person name="Petersen M."/>
            <person name="Berrin J.G."/>
            <person name="Delaux P.M."/>
            <person name="Dal Grande F."/>
            <person name="Keller J."/>
        </authorList>
    </citation>
    <scope>NUCLEOTIDE SEQUENCE [LARGE SCALE GENOMIC DNA]</scope>
    <source>
        <strain evidence="2 3">SAG 2043</strain>
    </source>
</reference>
<dbReference type="AlphaFoldDB" id="A0AAW1PAL5"/>
<evidence type="ECO:0000313" key="2">
    <source>
        <dbReference type="EMBL" id="KAK9806754.1"/>
    </source>
</evidence>
<accession>A0AAW1PAL5</accession>
<sequence length="356" mass="38746">MVAQDRTASVSSGQRSAATSALGAASNAQSQKRQVREGETLGSSAFEIQAAKAKVLKAIEDSATGLFKRFYQTPLCDQLLKTCLLYFIARFHHETLQQALDKARRQHQEGVKPEIIQSRLDDLQATAARHLADLSPIYSSILLKYSQFSQTYQDRLFWENLYEALVAVLCEAFTQATWREAVEVHVGYLFRTSAFNLHARKHAPPRSIDTLQLRELAALKTDTANRALNAKLLASLYDKVNSIHVQSTALTNTPLIAEALSSPLVNRNAKFAALSTKAGGQKGPGTAAIHPPAANVGSSLPVTVDSQGMVTDDNIRELEQLLKSLVQGARGGHGSLRETNSNRSLVSTSASILVTH</sequence>
<organism evidence="2 3">
    <name type="scientific">[Myrmecia] bisecta</name>
    <dbReference type="NCBI Taxonomy" id="41462"/>
    <lineage>
        <taxon>Eukaryota</taxon>
        <taxon>Viridiplantae</taxon>
        <taxon>Chlorophyta</taxon>
        <taxon>core chlorophytes</taxon>
        <taxon>Trebouxiophyceae</taxon>
        <taxon>Trebouxiales</taxon>
        <taxon>Trebouxiaceae</taxon>
        <taxon>Myrmecia</taxon>
    </lineage>
</organism>
<feature type="region of interest" description="Disordered" evidence="1">
    <location>
        <begin position="1"/>
        <end position="36"/>
    </location>
</feature>
<feature type="compositionally biased region" description="Low complexity" evidence="1">
    <location>
        <begin position="16"/>
        <end position="28"/>
    </location>
</feature>
<comment type="caution">
    <text evidence="2">The sequence shown here is derived from an EMBL/GenBank/DDBJ whole genome shotgun (WGS) entry which is preliminary data.</text>
</comment>
<dbReference type="Proteomes" id="UP001489004">
    <property type="component" value="Unassembled WGS sequence"/>
</dbReference>
<feature type="compositionally biased region" description="Polar residues" evidence="1">
    <location>
        <begin position="1"/>
        <end position="15"/>
    </location>
</feature>
<protein>
    <submittedName>
        <fullName evidence="2">Uncharacterized protein</fullName>
    </submittedName>
</protein>
<gene>
    <name evidence="2" type="ORF">WJX72_001558</name>
</gene>
<evidence type="ECO:0000313" key="3">
    <source>
        <dbReference type="Proteomes" id="UP001489004"/>
    </source>
</evidence>